<keyword evidence="3" id="KW-1185">Reference proteome</keyword>
<name>A0A5J5A0Z6_9ASTE</name>
<organism evidence="2 3">
    <name type="scientific">Nyssa sinensis</name>
    <dbReference type="NCBI Taxonomy" id="561372"/>
    <lineage>
        <taxon>Eukaryota</taxon>
        <taxon>Viridiplantae</taxon>
        <taxon>Streptophyta</taxon>
        <taxon>Embryophyta</taxon>
        <taxon>Tracheophyta</taxon>
        <taxon>Spermatophyta</taxon>
        <taxon>Magnoliopsida</taxon>
        <taxon>eudicotyledons</taxon>
        <taxon>Gunneridae</taxon>
        <taxon>Pentapetalae</taxon>
        <taxon>asterids</taxon>
        <taxon>Cornales</taxon>
        <taxon>Nyssaceae</taxon>
        <taxon>Nyssa</taxon>
    </lineage>
</organism>
<dbReference type="Proteomes" id="UP000325577">
    <property type="component" value="Linkage Group LG4"/>
</dbReference>
<accession>A0A5J5A0Z6</accession>
<proteinExistence type="predicted"/>
<reference evidence="2 3" key="1">
    <citation type="submission" date="2019-09" db="EMBL/GenBank/DDBJ databases">
        <title>A chromosome-level genome assembly of the Chinese tupelo Nyssa sinensis.</title>
        <authorList>
            <person name="Yang X."/>
            <person name="Kang M."/>
            <person name="Yang Y."/>
            <person name="Xiong H."/>
            <person name="Wang M."/>
            <person name="Zhang Z."/>
            <person name="Wang Z."/>
            <person name="Wu H."/>
            <person name="Ma T."/>
            <person name="Liu J."/>
            <person name="Xi Z."/>
        </authorList>
    </citation>
    <scope>NUCLEOTIDE SEQUENCE [LARGE SCALE GENOMIC DNA]</scope>
    <source>
        <strain evidence="2">J267</strain>
        <tissue evidence="2">Leaf</tissue>
    </source>
</reference>
<sequence length="104" mass="11980">MFETLNRTEILGKLISLHSTPSRLGRFSFPFLKTDLERIRGEKKGIQQVLTNHKKQSCLQFQSGQKSKRKRKQTTTISRSLPTLQLPGLDDLKNRQETVVQINS</sequence>
<gene>
    <name evidence="2" type="ORF">F0562_010429</name>
</gene>
<feature type="region of interest" description="Disordered" evidence="1">
    <location>
        <begin position="60"/>
        <end position="80"/>
    </location>
</feature>
<evidence type="ECO:0000256" key="1">
    <source>
        <dbReference type="SAM" id="MobiDB-lite"/>
    </source>
</evidence>
<dbReference type="EMBL" id="CM018047">
    <property type="protein sequence ID" value="KAA8524140.1"/>
    <property type="molecule type" value="Genomic_DNA"/>
</dbReference>
<dbReference type="AlphaFoldDB" id="A0A5J5A0Z6"/>
<evidence type="ECO:0000313" key="2">
    <source>
        <dbReference type="EMBL" id="KAA8524140.1"/>
    </source>
</evidence>
<protein>
    <submittedName>
        <fullName evidence="2">Uncharacterized protein</fullName>
    </submittedName>
</protein>
<evidence type="ECO:0000313" key="3">
    <source>
        <dbReference type="Proteomes" id="UP000325577"/>
    </source>
</evidence>